<dbReference type="SMART" id="SM00256">
    <property type="entry name" value="FBOX"/>
    <property type="match status" value="1"/>
</dbReference>
<dbReference type="RefSeq" id="XP_019082940.1">
    <property type="nucleotide sequence ID" value="XM_019227395.1"/>
</dbReference>
<dbReference type="PROSITE" id="PS50181">
    <property type="entry name" value="FBOX"/>
    <property type="match status" value="1"/>
</dbReference>
<dbReference type="InterPro" id="IPR006566">
    <property type="entry name" value="FBD"/>
</dbReference>
<name>A0ABM1Q852_CAMSA</name>
<dbReference type="SMART" id="SM00579">
    <property type="entry name" value="FBD"/>
    <property type="match status" value="1"/>
</dbReference>
<dbReference type="SUPFAM" id="SSF81383">
    <property type="entry name" value="F-box domain"/>
    <property type="match status" value="1"/>
</dbReference>
<dbReference type="PANTHER" id="PTHR31293:SF16">
    <property type="entry name" value="RNI-LIKE SUPERFAMILY PROTEIN"/>
    <property type="match status" value="1"/>
</dbReference>
<accession>A0ABM1Q852</accession>
<dbReference type="InterPro" id="IPR055411">
    <property type="entry name" value="LRR_FXL15/At3g58940/PEG3-like"/>
</dbReference>
<organism evidence="2 3">
    <name type="scientific">Camelina sativa</name>
    <name type="common">False flax</name>
    <name type="synonym">Myagrum sativum</name>
    <dbReference type="NCBI Taxonomy" id="90675"/>
    <lineage>
        <taxon>Eukaryota</taxon>
        <taxon>Viridiplantae</taxon>
        <taxon>Streptophyta</taxon>
        <taxon>Embryophyta</taxon>
        <taxon>Tracheophyta</taxon>
        <taxon>Spermatophyta</taxon>
        <taxon>Magnoliopsida</taxon>
        <taxon>eudicotyledons</taxon>
        <taxon>Gunneridae</taxon>
        <taxon>Pentapetalae</taxon>
        <taxon>rosids</taxon>
        <taxon>malvids</taxon>
        <taxon>Brassicales</taxon>
        <taxon>Brassicaceae</taxon>
        <taxon>Camelineae</taxon>
        <taxon>Camelina</taxon>
    </lineage>
</organism>
<dbReference type="PANTHER" id="PTHR31293">
    <property type="entry name" value="RNI-LIKE SUPERFAMILY PROTEIN"/>
    <property type="match status" value="1"/>
</dbReference>
<sequence>MDIDTISDLPEALICHILSFLNIKEAALTSLLSQKWRYLFAYRPNLDFEDSVPFHPIMCNGHYPPVRVSSWISNVIERGVSDLDLHVTVVSKHSMPSSVFASKSLVRLRIEIVCAFVIDSAHVFLPKLKTLHLKSVGDVDSFLVKLISGCHVLEELVMIDLHWRGYWNRSVSSKTLKRLTVHSVAGVAGDAGPYRISFDTPNLVYFEYDEYVAEKYETMNFDSLVEARIGLVMTSRQIAHASYEDLVVNATNLFMGISNVQILHLSSDTLVVLTFCCEPIPVFKNLIQLTVTTHEDLGWESLPALLKNCPKLETLVFEGLYHKSTIKCEDADGCLCKSSEVDIRSCLSSSPVKVLKVLDFGYLPCYSEENETRKVQVKYFLETMPNLEQMILFHHSLIDEDLKSQG</sequence>
<dbReference type="InterPro" id="IPR036047">
    <property type="entry name" value="F-box-like_dom_sf"/>
</dbReference>
<dbReference type="Gene3D" id="1.20.1280.50">
    <property type="match status" value="1"/>
</dbReference>
<dbReference type="InterPro" id="IPR055294">
    <property type="entry name" value="FBL60-like"/>
</dbReference>
<dbReference type="Proteomes" id="UP000694864">
    <property type="component" value="Chromosome 7"/>
</dbReference>
<reference evidence="2" key="1">
    <citation type="journal article" date="2014" name="Nat. Commun.">
        <title>The emerging biofuel crop Camelina sativa retains a highly undifferentiated hexaploid genome structure.</title>
        <authorList>
            <person name="Kagale S."/>
            <person name="Koh C."/>
            <person name="Nixon J."/>
            <person name="Bollina V."/>
            <person name="Clarke W.E."/>
            <person name="Tuteja R."/>
            <person name="Spillane C."/>
            <person name="Robinson S.J."/>
            <person name="Links M.G."/>
            <person name="Clarke C."/>
            <person name="Higgins E.E."/>
            <person name="Huebert T."/>
            <person name="Sharpe A.G."/>
            <person name="Parkin I.A."/>
        </authorList>
    </citation>
    <scope>NUCLEOTIDE SEQUENCE [LARGE SCALE GENOMIC DNA]</scope>
    <source>
        <strain evidence="2">cv. DH55</strain>
    </source>
</reference>
<protein>
    <submittedName>
        <fullName evidence="3">F-box/FBD/LRR-repeat protein At3g59240</fullName>
    </submittedName>
</protein>
<keyword evidence="2" id="KW-1185">Reference proteome</keyword>
<dbReference type="InterPro" id="IPR001810">
    <property type="entry name" value="F-box_dom"/>
</dbReference>
<proteinExistence type="predicted"/>
<dbReference type="Pfam" id="PF00646">
    <property type="entry name" value="F-box"/>
    <property type="match status" value="1"/>
</dbReference>
<feature type="domain" description="F-box" evidence="1">
    <location>
        <begin position="3"/>
        <end position="51"/>
    </location>
</feature>
<dbReference type="Gene3D" id="3.80.10.10">
    <property type="entry name" value="Ribonuclease Inhibitor"/>
    <property type="match status" value="1"/>
</dbReference>
<reference evidence="3" key="2">
    <citation type="submission" date="2025-08" db="UniProtKB">
        <authorList>
            <consortium name="RefSeq"/>
        </authorList>
    </citation>
    <scope>IDENTIFICATION</scope>
    <source>
        <tissue evidence="3">Leaf</tissue>
    </source>
</reference>
<evidence type="ECO:0000313" key="3">
    <source>
        <dbReference type="RefSeq" id="XP_019082940.1"/>
    </source>
</evidence>
<dbReference type="Pfam" id="PF24758">
    <property type="entry name" value="LRR_At5g56370"/>
    <property type="match status" value="1"/>
</dbReference>
<dbReference type="InterPro" id="IPR032675">
    <property type="entry name" value="LRR_dom_sf"/>
</dbReference>
<evidence type="ECO:0000259" key="1">
    <source>
        <dbReference type="PROSITE" id="PS50181"/>
    </source>
</evidence>
<dbReference type="SUPFAM" id="SSF52047">
    <property type="entry name" value="RNI-like"/>
    <property type="match status" value="1"/>
</dbReference>
<dbReference type="GeneID" id="104704214"/>
<gene>
    <name evidence="3" type="primary">LOC104704214</name>
</gene>
<dbReference type="InterPro" id="IPR053781">
    <property type="entry name" value="F-box_AtFBL13-like"/>
</dbReference>
<evidence type="ECO:0000313" key="2">
    <source>
        <dbReference type="Proteomes" id="UP000694864"/>
    </source>
</evidence>
<dbReference type="CDD" id="cd22160">
    <property type="entry name" value="F-box_AtFBL13-like"/>
    <property type="match status" value="1"/>
</dbReference>